<evidence type="ECO:0000256" key="1">
    <source>
        <dbReference type="SAM" id="MobiDB-lite"/>
    </source>
</evidence>
<feature type="compositionally biased region" description="Polar residues" evidence="1">
    <location>
        <begin position="97"/>
        <end position="118"/>
    </location>
</feature>
<evidence type="ECO:0000313" key="3">
    <source>
        <dbReference type="EMBL" id="CAG2222537.1"/>
    </source>
</evidence>
<feature type="compositionally biased region" description="Low complexity" evidence="1">
    <location>
        <begin position="125"/>
        <end position="143"/>
    </location>
</feature>
<organism evidence="3 4">
    <name type="scientific">Mytilus edulis</name>
    <name type="common">Blue mussel</name>
    <dbReference type="NCBI Taxonomy" id="6550"/>
    <lineage>
        <taxon>Eukaryota</taxon>
        <taxon>Metazoa</taxon>
        <taxon>Spiralia</taxon>
        <taxon>Lophotrochozoa</taxon>
        <taxon>Mollusca</taxon>
        <taxon>Bivalvia</taxon>
        <taxon>Autobranchia</taxon>
        <taxon>Pteriomorphia</taxon>
        <taxon>Mytilida</taxon>
        <taxon>Mytiloidea</taxon>
        <taxon>Mytilidae</taxon>
        <taxon>Mytilinae</taxon>
        <taxon>Mytilus</taxon>
    </lineage>
</organism>
<gene>
    <name evidence="3" type="ORF">MEDL_35861</name>
</gene>
<protein>
    <submittedName>
        <fullName evidence="3">IQSEC</fullName>
    </submittedName>
</protein>
<name>A0A8S3SSS6_MYTED</name>
<keyword evidence="4" id="KW-1185">Reference proteome</keyword>
<feature type="region of interest" description="Disordered" evidence="1">
    <location>
        <begin position="96"/>
        <end position="154"/>
    </location>
</feature>
<dbReference type="Pfam" id="PF16453">
    <property type="entry name" value="IQ_SEC7_PH"/>
    <property type="match status" value="1"/>
</dbReference>
<dbReference type="EMBL" id="CAJPWZ010001753">
    <property type="protein sequence ID" value="CAG2222537.1"/>
    <property type="molecule type" value="Genomic_DNA"/>
</dbReference>
<dbReference type="InterPro" id="IPR011993">
    <property type="entry name" value="PH-like_dom_sf"/>
</dbReference>
<dbReference type="Gene3D" id="2.30.29.30">
    <property type="entry name" value="Pleckstrin-homology domain (PH domain)/Phosphotyrosine-binding domain (PTB)"/>
    <property type="match status" value="1"/>
</dbReference>
<proteinExistence type="predicted"/>
<evidence type="ECO:0000313" key="4">
    <source>
        <dbReference type="Proteomes" id="UP000683360"/>
    </source>
</evidence>
<reference evidence="3" key="1">
    <citation type="submission" date="2021-03" db="EMBL/GenBank/DDBJ databases">
        <authorList>
            <person name="Bekaert M."/>
        </authorList>
    </citation>
    <scope>NUCLEOTIDE SEQUENCE</scope>
</reference>
<dbReference type="Proteomes" id="UP000683360">
    <property type="component" value="Unassembled WGS sequence"/>
</dbReference>
<evidence type="ECO:0000259" key="2">
    <source>
        <dbReference type="Pfam" id="PF16453"/>
    </source>
</evidence>
<comment type="caution">
    <text evidence="3">The sequence shown here is derived from an EMBL/GenBank/DDBJ whole genome shotgun (WGS) entry which is preliminary data.</text>
</comment>
<accession>A0A8S3SSS6</accession>
<feature type="domain" description="IQ motif and SEC7" evidence="2">
    <location>
        <begin position="44"/>
        <end position="96"/>
    </location>
</feature>
<sequence length="154" mass="16976">MNFWLVHSPPLLPERSLKPYCTQHPGHYKSLKLYLIHQANQIKLSCRLSKRSEEYYQFGVRLTNGLDGKTLITFNARNDHDRQKFVGDLKEAIAEASGSSQGVNSSGESLGTQTSQNLLVIKGPSSSSLLSSGKKGRSKGSLSQQYEAPHGTEV</sequence>
<dbReference type="InterPro" id="IPR033742">
    <property type="entry name" value="IQSEC_PH"/>
</dbReference>
<dbReference type="AlphaFoldDB" id="A0A8S3SSS6"/>